<accession>A0AAD9L4K2</accession>
<dbReference type="Proteomes" id="UP001209878">
    <property type="component" value="Unassembled WGS sequence"/>
</dbReference>
<proteinExistence type="predicted"/>
<feature type="region of interest" description="Disordered" evidence="2">
    <location>
        <begin position="125"/>
        <end position="144"/>
    </location>
</feature>
<evidence type="ECO:0000256" key="2">
    <source>
        <dbReference type="SAM" id="MobiDB-lite"/>
    </source>
</evidence>
<feature type="compositionally biased region" description="Low complexity" evidence="2">
    <location>
        <begin position="15"/>
        <end position="28"/>
    </location>
</feature>
<feature type="region of interest" description="Disordered" evidence="2">
    <location>
        <begin position="1"/>
        <end position="28"/>
    </location>
</feature>
<gene>
    <name evidence="3" type="ORF">NP493_329g00033</name>
</gene>
<reference evidence="3" key="1">
    <citation type="journal article" date="2023" name="Mol. Biol. Evol.">
        <title>Third-Generation Sequencing Reveals the Adaptive Role of the Epigenome in Three Deep-Sea Polychaetes.</title>
        <authorList>
            <person name="Perez M."/>
            <person name="Aroh O."/>
            <person name="Sun Y."/>
            <person name="Lan Y."/>
            <person name="Juniper S.K."/>
            <person name="Young C.R."/>
            <person name="Angers B."/>
            <person name="Qian P.Y."/>
        </authorList>
    </citation>
    <scope>NUCLEOTIDE SEQUENCE</scope>
    <source>
        <strain evidence="3">R07B-5</strain>
    </source>
</reference>
<comment type="caution">
    <text evidence="3">The sequence shown here is derived from an EMBL/GenBank/DDBJ whole genome shotgun (WGS) entry which is preliminary data.</text>
</comment>
<feature type="region of interest" description="Disordered" evidence="2">
    <location>
        <begin position="269"/>
        <end position="300"/>
    </location>
</feature>
<evidence type="ECO:0000313" key="3">
    <source>
        <dbReference type="EMBL" id="KAK2182971.1"/>
    </source>
</evidence>
<keyword evidence="1" id="KW-0175">Coiled coil</keyword>
<dbReference type="EMBL" id="JAODUO010000329">
    <property type="protein sequence ID" value="KAK2182971.1"/>
    <property type="molecule type" value="Genomic_DNA"/>
</dbReference>
<sequence length="668" mass="73924">MVARPCRVPSRERTSSAGSSGAVGVTTSWESPLKTHDLVRQNAKTQLVDDGALGETRSYHMGAGAGTGTRSRLLETLCLSETFDMSVDPYPEPRWASAVAGVGGVQAVGTRGAATTAKEAAELNSNANIRAPSDGGSSVDDDDEFSVTETTAIILATSDDDEDDEDGRKVHFQRLESSRSEGFVLNPRTPVVKVEPNMRSVGVGSGGLRMSTSLVDATSPETGGDVYVTRGTCRDPSSLNRTDKTAADNISGLENVYKWRESDTTMLLTSSGSEEDTDTGSPIDQHQHLHRKQQASPGGDVCSLLRSPLLADRYNSGASNGNNCPVWMDRSLYRPSDDYRPNALHETSGAAKTQPRAGVNDEPPDAAATTDGLDEWRLDTTAGGEKTAMIQRLNTLMAKVRRLQAERDGHMETAYRRGVHEMSESLYRAERLIENRAARINCLQLQHDEILEYMRAKEEEWELVRERMHREIKILRRQNTESLSLKIDAGEDEGHPLNGYNMRTLLRAKRNLDQALIAVIERQNKVNELRLSVVQQQRYIMRLEDSVRQLQERNLLLLNGAAQRANETGDTQDYCLNVMPQRTKPDAGCYSNMLEVLTCDRSNYTPGVSTSPDVTTANIFSFAGESIFNYGKRRRDLVRYINTVVGFVNEMTLTMTSTTIVVQIYYYS</sequence>
<name>A0AAD9L4K2_RIDPI</name>
<dbReference type="AlphaFoldDB" id="A0AAD9L4K2"/>
<feature type="coiled-coil region" evidence="1">
    <location>
        <begin position="386"/>
        <end position="413"/>
    </location>
</feature>
<evidence type="ECO:0000256" key="1">
    <source>
        <dbReference type="SAM" id="Coils"/>
    </source>
</evidence>
<organism evidence="3 4">
    <name type="scientific">Ridgeia piscesae</name>
    <name type="common">Tubeworm</name>
    <dbReference type="NCBI Taxonomy" id="27915"/>
    <lineage>
        <taxon>Eukaryota</taxon>
        <taxon>Metazoa</taxon>
        <taxon>Spiralia</taxon>
        <taxon>Lophotrochozoa</taxon>
        <taxon>Annelida</taxon>
        <taxon>Polychaeta</taxon>
        <taxon>Sedentaria</taxon>
        <taxon>Canalipalpata</taxon>
        <taxon>Sabellida</taxon>
        <taxon>Siboglinidae</taxon>
        <taxon>Ridgeia</taxon>
    </lineage>
</organism>
<keyword evidence="4" id="KW-1185">Reference proteome</keyword>
<evidence type="ECO:0000313" key="4">
    <source>
        <dbReference type="Proteomes" id="UP001209878"/>
    </source>
</evidence>
<feature type="region of interest" description="Disordered" evidence="2">
    <location>
        <begin position="338"/>
        <end position="370"/>
    </location>
</feature>
<protein>
    <submittedName>
        <fullName evidence="3">Uncharacterized protein</fullName>
    </submittedName>
</protein>